<keyword evidence="1" id="KW-0812">Transmembrane</keyword>
<dbReference type="AlphaFoldDB" id="A0A381NSZ7"/>
<proteinExistence type="predicted"/>
<feature type="transmembrane region" description="Helical" evidence="1">
    <location>
        <begin position="72"/>
        <end position="94"/>
    </location>
</feature>
<reference evidence="2" key="1">
    <citation type="submission" date="2018-05" db="EMBL/GenBank/DDBJ databases">
        <authorList>
            <person name="Lanie J.A."/>
            <person name="Ng W.-L."/>
            <person name="Kazmierczak K.M."/>
            <person name="Andrzejewski T.M."/>
            <person name="Davidsen T.M."/>
            <person name="Wayne K.J."/>
            <person name="Tettelin H."/>
            <person name="Glass J.I."/>
            <person name="Rusch D."/>
            <person name="Podicherti R."/>
            <person name="Tsui H.-C.T."/>
            <person name="Winkler M.E."/>
        </authorList>
    </citation>
    <scope>NUCLEOTIDE SEQUENCE</scope>
</reference>
<evidence type="ECO:0000256" key="1">
    <source>
        <dbReference type="SAM" id="Phobius"/>
    </source>
</evidence>
<protein>
    <submittedName>
        <fullName evidence="2">Uncharacterized protein</fullName>
    </submittedName>
</protein>
<sequence length="99" mass="11083">GFLAFALRIVAWGKQRQQAVKRNAPESSTPLAFKVLGSAFIAFGLFVSATQWQESVTAFLTAPKWSENLVLWLPYWPFEPFFSLFIIGLGAMLVTKVKT</sequence>
<name>A0A381NSZ7_9ZZZZ</name>
<feature type="non-terminal residue" evidence="2">
    <location>
        <position position="1"/>
    </location>
</feature>
<organism evidence="2">
    <name type="scientific">marine metagenome</name>
    <dbReference type="NCBI Taxonomy" id="408172"/>
    <lineage>
        <taxon>unclassified sequences</taxon>
        <taxon>metagenomes</taxon>
        <taxon>ecological metagenomes</taxon>
    </lineage>
</organism>
<feature type="transmembrane region" description="Helical" evidence="1">
    <location>
        <begin position="31"/>
        <end position="52"/>
    </location>
</feature>
<accession>A0A381NSZ7</accession>
<keyword evidence="1" id="KW-0472">Membrane</keyword>
<keyword evidence="1" id="KW-1133">Transmembrane helix</keyword>
<dbReference type="EMBL" id="UINC01000574">
    <property type="protein sequence ID" value="SUZ57712.1"/>
    <property type="molecule type" value="Genomic_DNA"/>
</dbReference>
<evidence type="ECO:0000313" key="2">
    <source>
        <dbReference type="EMBL" id="SUZ57712.1"/>
    </source>
</evidence>
<gene>
    <name evidence="2" type="ORF">METZ01_LOCUS10566</name>
</gene>